<proteinExistence type="inferred from homology"/>
<sequence length="518" mass="58097">MKTIVGNLCAGCVILSLLFVGCGRQQSGNNTDGQKEIYITSCLFPENASADEKARLAAHVVPSERQLEWQKMEFTCFICYGVNTFTDVEWGTGKEDPSVFNPTELDARQWARTAKEAGMKMILLTCKHHDGFCLWPSAYTDFSVASTPWKEGKGDLVRDVADACKEYGLKFAVYLSPWDMNHPDYGTEKYNYYFVNQLTELLTQYGRVDEVWFDGACGEGPNGKKQEYDFMRYYTEIRRLQPQAVIAVMGPDVRWVGTESGYGRDTEWSVLPAAASSLASIAESSQQEAGSGTFLPEGNKMAQDLGSRSLLTDAKGAIWYPSEVDVSIRPGWYYHASEDSSVKTPQKLIDIYYSSVGKNSLLLLNLPPDKRGLIHENDISSLMNMQRILGKTFEKNLLENAVLSSGKTTELTDNDLETYWQGSGEANTLEISFKDEQIFDRLLLQENITEGQRIEHFALECLTSDGWQTVAEGTTVGYKRILRFAPVRCNKARIIINGARDVPQLSEIGFYKASEEEI</sequence>
<evidence type="ECO:0000313" key="8">
    <source>
        <dbReference type="Proteomes" id="UP000644010"/>
    </source>
</evidence>
<evidence type="ECO:0000256" key="1">
    <source>
        <dbReference type="ARBA" id="ARBA00007951"/>
    </source>
</evidence>
<dbReference type="Pfam" id="PF01120">
    <property type="entry name" value="Alpha_L_fucos"/>
    <property type="match status" value="1"/>
</dbReference>
<feature type="domain" description="Glycoside hydrolase family 29 N-terminal" evidence="6">
    <location>
        <begin position="98"/>
        <end position="387"/>
    </location>
</feature>
<evidence type="ECO:0000259" key="6">
    <source>
        <dbReference type="Pfam" id="PF01120"/>
    </source>
</evidence>
<dbReference type="InterPro" id="IPR008979">
    <property type="entry name" value="Galactose-bd-like_sf"/>
</dbReference>
<comment type="similarity">
    <text evidence="1">Belongs to the glycosyl hydrolase 29 family.</text>
</comment>
<dbReference type="Gene3D" id="2.60.120.260">
    <property type="entry name" value="Galactose-binding domain-like"/>
    <property type="match status" value="1"/>
</dbReference>
<dbReference type="PROSITE" id="PS51257">
    <property type="entry name" value="PROKAR_LIPOPROTEIN"/>
    <property type="match status" value="1"/>
</dbReference>
<dbReference type="RefSeq" id="WP_186960988.1">
    <property type="nucleotide sequence ID" value="NZ_JACOOI010000028.1"/>
</dbReference>
<name>A0ABR7E660_9BACT</name>
<dbReference type="SUPFAM" id="SSF49785">
    <property type="entry name" value="Galactose-binding domain-like"/>
    <property type="match status" value="1"/>
</dbReference>
<keyword evidence="5" id="KW-0326">Glycosidase</keyword>
<gene>
    <name evidence="7" type="ORF">H8S77_20505</name>
</gene>
<dbReference type="EMBL" id="JACOOI010000028">
    <property type="protein sequence ID" value="MBC5645267.1"/>
    <property type="molecule type" value="Genomic_DNA"/>
</dbReference>
<keyword evidence="3" id="KW-0732">Signal</keyword>
<dbReference type="SUPFAM" id="SSF51445">
    <property type="entry name" value="(Trans)glycosidases"/>
    <property type="match status" value="1"/>
</dbReference>
<reference evidence="7 8" key="1">
    <citation type="submission" date="2020-08" db="EMBL/GenBank/DDBJ databases">
        <title>Genome public.</title>
        <authorList>
            <person name="Liu C."/>
            <person name="Sun Q."/>
        </authorList>
    </citation>
    <scope>NUCLEOTIDE SEQUENCE [LARGE SCALE GENOMIC DNA]</scope>
    <source>
        <strain evidence="7 8">BX2</strain>
    </source>
</reference>
<dbReference type="InterPro" id="IPR017853">
    <property type="entry name" value="GH"/>
</dbReference>
<evidence type="ECO:0000313" key="7">
    <source>
        <dbReference type="EMBL" id="MBC5645267.1"/>
    </source>
</evidence>
<comment type="caution">
    <text evidence="7">The sequence shown here is derived from an EMBL/GenBank/DDBJ whole genome shotgun (WGS) entry which is preliminary data.</text>
</comment>
<dbReference type="PANTHER" id="PTHR10030:SF37">
    <property type="entry name" value="ALPHA-L-FUCOSIDASE-RELATED"/>
    <property type="match status" value="1"/>
</dbReference>
<dbReference type="InterPro" id="IPR000933">
    <property type="entry name" value="Glyco_hydro_29"/>
</dbReference>
<keyword evidence="8" id="KW-1185">Reference proteome</keyword>
<keyword evidence="4" id="KW-0378">Hydrolase</keyword>
<evidence type="ECO:0000256" key="3">
    <source>
        <dbReference type="ARBA" id="ARBA00022729"/>
    </source>
</evidence>
<evidence type="ECO:0000256" key="4">
    <source>
        <dbReference type="ARBA" id="ARBA00022801"/>
    </source>
</evidence>
<evidence type="ECO:0000256" key="2">
    <source>
        <dbReference type="ARBA" id="ARBA00012662"/>
    </source>
</evidence>
<dbReference type="Proteomes" id="UP000644010">
    <property type="component" value="Unassembled WGS sequence"/>
</dbReference>
<accession>A0ABR7E660</accession>
<dbReference type="PANTHER" id="PTHR10030">
    <property type="entry name" value="ALPHA-L-FUCOSIDASE"/>
    <property type="match status" value="1"/>
</dbReference>
<dbReference type="InterPro" id="IPR057739">
    <property type="entry name" value="Glyco_hydro_29_N"/>
</dbReference>
<dbReference type="Gene3D" id="3.20.20.80">
    <property type="entry name" value="Glycosidases"/>
    <property type="match status" value="1"/>
</dbReference>
<dbReference type="EC" id="3.2.1.51" evidence="2"/>
<protein>
    <recommendedName>
        <fullName evidence="2">alpha-L-fucosidase</fullName>
        <ecNumber evidence="2">3.2.1.51</ecNumber>
    </recommendedName>
</protein>
<dbReference type="SMART" id="SM00812">
    <property type="entry name" value="Alpha_L_fucos"/>
    <property type="match status" value="1"/>
</dbReference>
<evidence type="ECO:0000256" key="5">
    <source>
        <dbReference type="ARBA" id="ARBA00023295"/>
    </source>
</evidence>
<organism evidence="7 8">
    <name type="scientific">Parabacteroides segnis</name>
    <dbReference type="NCBI Taxonomy" id="2763058"/>
    <lineage>
        <taxon>Bacteria</taxon>
        <taxon>Pseudomonadati</taxon>
        <taxon>Bacteroidota</taxon>
        <taxon>Bacteroidia</taxon>
        <taxon>Bacteroidales</taxon>
        <taxon>Tannerellaceae</taxon>
        <taxon>Parabacteroides</taxon>
    </lineage>
</organism>